<comment type="caution">
    <text evidence="6">The sequence shown here is derived from an EMBL/GenBank/DDBJ whole genome shotgun (WGS) entry which is preliminary data.</text>
</comment>
<dbReference type="Gene3D" id="2.60.120.10">
    <property type="entry name" value="Jelly Rolls"/>
    <property type="match status" value="1"/>
</dbReference>
<reference evidence="7" key="1">
    <citation type="journal article" date="2019" name="Int. J. Syst. Evol. Microbiol.">
        <title>The Global Catalogue of Microorganisms (GCM) 10K type strain sequencing project: providing services to taxonomists for standard genome sequencing and annotation.</title>
        <authorList>
            <consortium name="The Broad Institute Genomics Platform"/>
            <consortium name="The Broad Institute Genome Sequencing Center for Infectious Disease"/>
            <person name="Wu L."/>
            <person name="Ma J."/>
        </authorList>
    </citation>
    <scope>NUCLEOTIDE SEQUENCE [LARGE SCALE GENOMIC DNA]</scope>
    <source>
        <strain evidence="7">JCM 18958</strain>
    </source>
</reference>
<dbReference type="Pfam" id="PF00027">
    <property type="entry name" value="cNMP_binding"/>
    <property type="match status" value="1"/>
</dbReference>
<proteinExistence type="predicted"/>
<dbReference type="PRINTS" id="PR00034">
    <property type="entry name" value="HTHCRP"/>
</dbReference>
<keyword evidence="1" id="KW-0805">Transcription regulation</keyword>
<dbReference type="InterPro" id="IPR018490">
    <property type="entry name" value="cNMP-bd_dom_sf"/>
</dbReference>
<dbReference type="CDD" id="cd00038">
    <property type="entry name" value="CAP_ED"/>
    <property type="match status" value="1"/>
</dbReference>
<dbReference type="InterPro" id="IPR014710">
    <property type="entry name" value="RmlC-like_jellyroll"/>
</dbReference>
<dbReference type="Proteomes" id="UP001501446">
    <property type="component" value="Unassembled WGS sequence"/>
</dbReference>
<dbReference type="InterPro" id="IPR012318">
    <property type="entry name" value="HTH_CRP"/>
</dbReference>
<dbReference type="SUPFAM" id="SSF46785">
    <property type="entry name" value="Winged helix' DNA-binding domain"/>
    <property type="match status" value="1"/>
</dbReference>
<dbReference type="InterPro" id="IPR050397">
    <property type="entry name" value="Env_Response_Regulators"/>
</dbReference>
<name>A0ABP8WPP4_9MICC</name>
<dbReference type="PROSITE" id="PS50042">
    <property type="entry name" value="CNMP_BINDING_3"/>
    <property type="match status" value="1"/>
</dbReference>
<gene>
    <name evidence="6" type="ORF">GCM10025781_07890</name>
</gene>
<dbReference type="PANTHER" id="PTHR24567">
    <property type="entry name" value="CRP FAMILY TRANSCRIPTIONAL REGULATORY PROTEIN"/>
    <property type="match status" value="1"/>
</dbReference>
<organism evidence="6 7">
    <name type="scientific">Kocuria gwangalliensis</name>
    <dbReference type="NCBI Taxonomy" id="501592"/>
    <lineage>
        <taxon>Bacteria</taxon>
        <taxon>Bacillati</taxon>
        <taxon>Actinomycetota</taxon>
        <taxon>Actinomycetes</taxon>
        <taxon>Micrococcales</taxon>
        <taxon>Micrococcaceae</taxon>
        <taxon>Kocuria</taxon>
    </lineage>
</organism>
<sequence>MPEADLCVTRVPIFQGLTHDQQLHVAQFVRPQRVEKGEVVYGPGESMSRLLVVHSGQLKVSHMAANGQEQILRTVTHGDVVGERALLTGHRPTEFVVALDDSHMCVFDHGDLATLLRDYPDISQRMMRTLSDRLSSVERLLAAVTSNDVSARVAAYLLDLPGSMQGGVLAVRLPMPKREIAAYLGTTPETLSRRLAALSAASVIELHGRRDVTILDVDALERAATPR</sequence>
<evidence type="ECO:0000256" key="1">
    <source>
        <dbReference type="ARBA" id="ARBA00023015"/>
    </source>
</evidence>
<evidence type="ECO:0000259" key="5">
    <source>
        <dbReference type="PROSITE" id="PS51063"/>
    </source>
</evidence>
<keyword evidence="7" id="KW-1185">Reference proteome</keyword>
<dbReference type="EMBL" id="BAABLN010000008">
    <property type="protein sequence ID" value="GAA4693009.1"/>
    <property type="molecule type" value="Genomic_DNA"/>
</dbReference>
<dbReference type="RefSeq" id="WP_345310626.1">
    <property type="nucleotide sequence ID" value="NZ_BAABLN010000008.1"/>
</dbReference>
<keyword evidence="3" id="KW-0804">Transcription</keyword>
<dbReference type="Pfam" id="PF13545">
    <property type="entry name" value="HTH_Crp_2"/>
    <property type="match status" value="1"/>
</dbReference>
<dbReference type="CDD" id="cd00092">
    <property type="entry name" value="HTH_CRP"/>
    <property type="match status" value="1"/>
</dbReference>
<accession>A0ABP8WPP4</accession>
<keyword evidence="2" id="KW-0238">DNA-binding</keyword>
<feature type="domain" description="HTH crp-type" evidence="5">
    <location>
        <begin position="147"/>
        <end position="218"/>
    </location>
</feature>
<dbReference type="InterPro" id="IPR036388">
    <property type="entry name" value="WH-like_DNA-bd_sf"/>
</dbReference>
<evidence type="ECO:0000313" key="6">
    <source>
        <dbReference type="EMBL" id="GAA4693009.1"/>
    </source>
</evidence>
<evidence type="ECO:0000259" key="4">
    <source>
        <dbReference type="PROSITE" id="PS50042"/>
    </source>
</evidence>
<evidence type="ECO:0000256" key="3">
    <source>
        <dbReference type="ARBA" id="ARBA00023163"/>
    </source>
</evidence>
<dbReference type="InterPro" id="IPR000595">
    <property type="entry name" value="cNMP-bd_dom"/>
</dbReference>
<dbReference type="PROSITE" id="PS51063">
    <property type="entry name" value="HTH_CRP_2"/>
    <property type="match status" value="1"/>
</dbReference>
<dbReference type="InterPro" id="IPR036390">
    <property type="entry name" value="WH_DNA-bd_sf"/>
</dbReference>
<dbReference type="SMART" id="SM00100">
    <property type="entry name" value="cNMP"/>
    <property type="match status" value="1"/>
</dbReference>
<dbReference type="SMART" id="SM00419">
    <property type="entry name" value="HTH_CRP"/>
    <property type="match status" value="1"/>
</dbReference>
<dbReference type="SUPFAM" id="SSF51206">
    <property type="entry name" value="cAMP-binding domain-like"/>
    <property type="match status" value="1"/>
</dbReference>
<protein>
    <submittedName>
        <fullName evidence="6">Crp/Fnr family transcriptional regulator</fullName>
    </submittedName>
</protein>
<feature type="domain" description="Cyclic nucleotide-binding" evidence="4">
    <location>
        <begin position="13"/>
        <end position="133"/>
    </location>
</feature>
<evidence type="ECO:0000313" key="7">
    <source>
        <dbReference type="Proteomes" id="UP001501446"/>
    </source>
</evidence>
<dbReference type="PANTHER" id="PTHR24567:SF74">
    <property type="entry name" value="HTH-TYPE TRANSCRIPTIONAL REGULATOR ARCR"/>
    <property type="match status" value="1"/>
</dbReference>
<dbReference type="Gene3D" id="1.10.10.10">
    <property type="entry name" value="Winged helix-like DNA-binding domain superfamily/Winged helix DNA-binding domain"/>
    <property type="match status" value="1"/>
</dbReference>
<evidence type="ECO:0000256" key="2">
    <source>
        <dbReference type="ARBA" id="ARBA00023125"/>
    </source>
</evidence>